<dbReference type="CDD" id="cd21992">
    <property type="entry name" value="HMG-box_MAEL"/>
    <property type="match status" value="1"/>
</dbReference>
<evidence type="ECO:0000313" key="15">
    <source>
        <dbReference type="Proteomes" id="UP001497472"/>
    </source>
</evidence>
<dbReference type="Proteomes" id="UP001497472">
    <property type="component" value="Unassembled WGS sequence"/>
</dbReference>
<dbReference type="EMBL" id="CAVLEF010000004">
    <property type="protein sequence ID" value="CAK1542941.1"/>
    <property type="molecule type" value="Genomic_DNA"/>
</dbReference>
<comment type="subcellular location">
    <subcellularLocation>
        <location evidence="2">Cytoplasm</location>
    </subcellularLocation>
    <subcellularLocation>
        <location evidence="1">Nucleus</location>
    </subcellularLocation>
</comment>
<organism evidence="14 15">
    <name type="scientific">Leptosia nina</name>
    <dbReference type="NCBI Taxonomy" id="320188"/>
    <lineage>
        <taxon>Eukaryota</taxon>
        <taxon>Metazoa</taxon>
        <taxon>Ecdysozoa</taxon>
        <taxon>Arthropoda</taxon>
        <taxon>Hexapoda</taxon>
        <taxon>Insecta</taxon>
        <taxon>Pterygota</taxon>
        <taxon>Neoptera</taxon>
        <taxon>Endopterygota</taxon>
        <taxon>Lepidoptera</taxon>
        <taxon>Glossata</taxon>
        <taxon>Ditrysia</taxon>
        <taxon>Papilionoidea</taxon>
        <taxon>Pieridae</taxon>
        <taxon>Pierinae</taxon>
        <taxon>Leptosia</taxon>
    </lineage>
</organism>
<evidence type="ECO:0000256" key="1">
    <source>
        <dbReference type="ARBA" id="ARBA00004123"/>
    </source>
</evidence>
<dbReference type="GO" id="GO:0060964">
    <property type="term" value="P:regulation of miRNA-mediated gene silencing"/>
    <property type="evidence" value="ECO:0007669"/>
    <property type="project" value="InterPro"/>
</dbReference>
<evidence type="ECO:0000256" key="12">
    <source>
        <dbReference type="SAM" id="MobiDB-lite"/>
    </source>
</evidence>
<dbReference type="InterPro" id="IPR009071">
    <property type="entry name" value="HMG_box_dom"/>
</dbReference>
<evidence type="ECO:0000259" key="13">
    <source>
        <dbReference type="PROSITE" id="PS50118"/>
    </source>
</evidence>
<evidence type="ECO:0000256" key="3">
    <source>
        <dbReference type="ARBA" id="ARBA00007057"/>
    </source>
</evidence>
<evidence type="ECO:0000313" key="14">
    <source>
        <dbReference type="EMBL" id="CAK1542941.1"/>
    </source>
</evidence>
<dbReference type="Pfam" id="PF09011">
    <property type="entry name" value="HMG_box_2"/>
    <property type="match status" value="1"/>
</dbReference>
<keyword evidence="6" id="KW-0221">Differentiation</keyword>
<evidence type="ECO:0000256" key="9">
    <source>
        <dbReference type="ARBA" id="ARBA00023242"/>
    </source>
</evidence>
<evidence type="ECO:0000256" key="4">
    <source>
        <dbReference type="ARBA" id="ARBA00022473"/>
    </source>
</evidence>
<dbReference type="GO" id="GO:0007140">
    <property type="term" value="P:male meiotic nuclear division"/>
    <property type="evidence" value="ECO:0007669"/>
    <property type="project" value="TreeGrafter"/>
</dbReference>
<dbReference type="AlphaFoldDB" id="A0AAV1J329"/>
<dbReference type="InterPro" id="IPR039259">
    <property type="entry name" value="Protein_maelstrom"/>
</dbReference>
<dbReference type="PANTHER" id="PTHR21358">
    <property type="entry name" value="PROTEIN MAELSTROM HOMOLOG"/>
    <property type="match status" value="1"/>
</dbReference>
<feature type="DNA-binding region" description="HMG box" evidence="11">
    <location>
        <begin position="3"/>
        <end position="72"/>
    </location>
</feature>
<keyword evidence="15" id="KW-1185">Reference proteome</keyword>
<keyword evidence="5" id="KW-0963">Cytoplasm</keyword>
<keyword evidence="10" id="KW-0469">Meiosis</keyword>
<dbReference type="GO" id="GO:0005634">
    <property type="term" value="C:nucleus"/>
    <property type="evidence" value="ECO:0007669"/>
    <property type="project" value="UniProtKB-SubCell"/>
</dbReference>
<dbReference type="GO" id="GO:0043565">
    <property type="term" value="F:sequence-specific DNA binding"/>
    <property type="evidence" value="ECO:0007669"/>
    <property type="project" value="TreeGrafter"/>
</dbReference>
<dbReference type="Gene3D" id="1.10.30.10">
    <property type="entry name" value="High mobility group box domain"/>
    <property type="match status" value="1"/>
</dbReference>
<reference evidence="14 15" key="1">
    <citation type="submission" date="2023-11" db="EMBL/GenBank/DDBJ databases">
        <authorList>
            <person name="Okamura Y."/>
        </authorList>
    </citation>
    <scope>NUCLEOTIDE SEQUENCE [LARGE SCALE GENOMIC DNA]</scope>
</reference>
<dbReference type="GO" id="GO:0045892">
    <property type="term" value="P:negative regulation of DNA-templated transcription"/>
    <property type="evidence" value="ECO:0007669"/>
    <property type="project" value="TreeGrafter"/>
</dbReference>
<dbReference type="GO" id="GO:0007283">
    <property type="term" value="P:spermatogenesis"/>
    <property type="evidence" value="ECO:0007669"/>
    <property type="project" value="TreeGrafter"/>
</dbReference>
<evidence type="ECO:0000256" key="7">
    <source>
        <dbReference type="ARBA" id="ARBA00023125"/>
    </source>
</evidence>
<dbReference type="GO" id="GO:0034587">
    <property type="term" value="P:piRNA processing"/>
    <property type="evidence" value="ECO:0007669"/>
    <property type="project" value="TreeGrafter"/>
</dbReference>
<dbReference type="GO" id="GO:0043186">
    <property type="term" value="C:P granule"/>
    <property type="evidence" value="ECO:0007669"/>
    <property type="project" value="TreeGrafter"/>
</dbReference>
<proteinExistence type="inferred from homology"/>
<keyword evidence="8" id="KW-0943">RNA-mediated gene silencing</keyword>
<dbReference type="PANTHER" id="PTHR21358:SF4">
    <property type="entry name" value="PROTEIN MAELSTROM HOMOLOG"/>
    <property type="match status" value="1"/>
</dbReference>
<evidence type="ECO:0000256" key="10">
    <source>
        <dbReference type="ARBA" id="ARBA00023254"/>
    </source>
</evidence>
<evidence type="ECO:0000256" key="5">
    <source>
        <dbReference type="ARBA" id="ARBA00022490"/>
    </source>
</evidence>
<name>A0AAV1J329_9NEOP</name>
<comment type="caution">
    <text evidence="14">The sequence shown here is derived from an EMBL/GenBank/DDBJ whole genome shotgun (WGS) entry which is preliminary data.</text>
</comment>
<feature type="region of interest" description="Disordered" evidence="12">
    <location>
        <begin position="414"/>
        <end position="434"/>
    </location>
</feature>
<keyword evidence="7 11" id="KW-0238">DNA-binding</keyword>
<evidence type="ECO:0000256" key="6">
    <source>
        <dbReference type="ARBA" id="ARBA00022782"/>
    </source>
</evidence>
<dbReference type="InterPro" id="IPR036910">
    <property type="entry name" value="HMG_box_dom_sf"/>
</dbReference>
<accession>A0AAV1J329</accession>
<protein>
    <recommendedName>
        <fullName evidence="13">HMG box domain-containing protein</fullName>
    </recommendedName>
</protein>
<comment type="similarity">
    <text evidence="3">Belongs to the maelstrom family.</text>
</comment>
<dbReference type="Pfam" id="PF13017">
    <property type="entry name" value="Maelstrom"/>
    <property type="match status" value="1"/>
</dbReference>
<keyword evidence="9 11" id="KW-0539">Nucleus</keyword>
<dbReference type="InterPro" id="IPR024970">
    <property type="entry name" value="Maelstrom"/>
</dbReference>
<gene>
    <name evidence="14" type="ORF">LNINA_LOCUS2787</name>
</gene>
<feature type="domain" description="HMG box" evidence="13">
    <location>
        <begin position="3"/>
        <end position="72"/>
    </location>
</feature>
<evidence type="ECO:0000256" key="8">
    <source>
        <dbReference type="ARBA" id="ARBA00023158"/>
    </source>
</evidence>
<evidence type="ECO:0000256" key="2">
    <source>
        <dbReference type="ARBA" id="ARBA00004496"/>
    </source>
</evidence>
<dbReference type="GO" id="GO:0030154">
    <property type="term" value="P:cell differentiation"/>
    <property type="evidence" value="ECO:0007669"/>
    <property type="project" value="UniProtKB-KW"/>
</dbReference>
<dbReference type="SUPFAM" id="SSF47095">
    <property type="entry name" value="HMG-box"/>
    <property type="match status" value="1"/>
</dbReference>
<dbReference type="PROSITE" id="PS50118">
    <property type="entry name" value="HMG_BOX_2"/>
    <property type="match status" value="1"/>
</dbReference>
<keyword evidence="4" id="KW-0217">Developmental protein</keyword>
<sequence>MPKKPPKNAFYFFMLDFKEEQRKKGNMLKNMAEVVEVAGPIWKDAPPSMRAKYEARAKEEKNKSNIPTKKFTSTGMSIAEVDMIEQEKREMEERELNDIQNFVNVNSVTKSIRNRDIYIIDVNYYCKVRNRYVIGESTILRFSLADGIKDLYHEMINPGRIERGYAYDVKMGSKEFGLEMPDEDSTPSNYMQILANVIDYLKRSDPSAKVLPPIFTMPEKVAPVQDFIYEMCSRASEDEMLFRVYKIDTLFYYLKNAISVQPTDLFPKESLPLVQLKKDPFKYSPGIGCDHHNKIDLTTECTMSRAQRLAFTIMDSCCPVLGVDMEAGKHLPPDFDVEQIIETQVQRRKEVSSSIAALTKQTMNISFDLANSSSESVLSENRHVPLRMPKRTGGPRVEIAPELSEIEFPSLALAGRGRGMGSSRSLRGSQSKFQ</sequence>
<evidence type="ECO:0000256" key="11">
    <source>
        <dbReference type="PROSITE-ProRule" id="PRU00267"/>
    </source>
</evidence>